<dbReference type="Pfam" id="PF13302">
    <property type="entry name" value="Acetyltransf_3"/>
    <property type="match status" value="1"/>
</dbReference>
<dbReference type="GO" id="GO:0016740">
    <property type="term" value="F:transferase activity"/>
    <property type="evidence" value="ECO:0007669"/>
    <property type="project" value="UniProtKB-KW"/>
</dbReference>
<evidence type="ECO:0000259" key="1">
    <source>
        <dbReference type="PROSITE" id="PS51186"/>
    </source>
</evidence>
<protein>
    <submittedName>
        <fullName evidence="2">GNAT family protein</fullName>
        <ecNumber evidence="2">2.-.-.-</ecNumber>
    </submittedName>
</protein>
<proteinExistence type="predicted"/>
<dbReference type="PANTHER" id="PTHR43792">
    <property type="entry name" value="GNAT FAMILY, PUTATIVE (AFU_ORTHOLOGUE AFUA_3G00765)-RELATED-RELATED"/>
    <property type="match status" value="1"/>
</dbReference>
<dbReference type="EMBL" id="CP129013">
    <property type="protein sequence ID" value="WLR42571.1"/>
    <property type="molecule type" value="Genomic_DNA"/>
</dbReference>
<dbReference type="EC" id="2.-.-.-" evidence="2"/>
<dbReference type="InterPro" id="IPR000182">
    <property type="entry name" value="GNAT_dom"/>
</dbReference>
<reference evidence="2 3" key="1">
    <citation type="submission" date="2023-06" db="EMBL/GenBank/DDBJ databases">
        <title>Five Gram-positive bacteria isolated from mangrove sediments in Shenzhen, Guangdong, China.</title>
        <authorList>
            <person name="Yu S."/>
            <person name="Zheng W."/>
            <person name="Huang Y."/>
        </authorList>
    </citation>
    <scope>NUCLEOTIDE SEQUENCE [LARGE SCALE GENOMIC DNA]</scope>
    <source>
        <strain evidence="2 3">SaN35-3</strain>
    </source>
</reference>
<dbReference type="Gene3D" id="3.40.630.30">
    <property type="match status" value="1"/>
</dbReference>
<keyword evidence="2" id="KW-0808">Transferase</keyword>
<feature type="domain" description="N-acetyltransferase" evidence="1">
    <location>
        <begin position="15"/>
        <end position="171"/>
    </location>
</feature>
<dbReference type="RefSeq" id="WP_226542590.1">
    <property type="nucleotide sequence ID" value="NZ_CP129013.1"/>
</dbReference>
<accession>A0ABY9JY71</accession>
<dbReference type="InterPro" id="IPR016181">
    <property type="entry name" value="Acyl_CoA_acyltransferase"/>
</dbReference>
<evidence type="ECO:0000313" key="3">
    <source>
        <dbReference type="Proteomes" id="UP001197974"/>
    </source>
</evidence>
<organism evidence="2 3">
    <name type="scientific">Bacillus carboniphilus</name>
    <dbReference type="NCBI Taxonomy" id="86663"/>
    <lineage>
        <taxon>Bacteria</taxon>
        <taxon>Bacillati</taxon>
        <taxon>Bacillota</taxon>
        <taxon>Bacilli</taxon>
        <taxon>Bacillales</taxon>
        <taxon>Bacillaceae</taxon>
        <taxon>Bacillus</taxon>
    </lineage>
</organism>
<dbReference type="Proteomes" id="UP001197974">
    <property type="component" value="Chromosome"/>
</dbReference>
<keyword evidence="3" id="KW-1185">Reference proteome</keyword>
<name>A0ABY9JY71_9BACI</name>
<dbReference type="InterPro" id="IPR051531">
    <property type="entry name" value="N-acetyltransferase"/>
</dbReference>
<dbReference type="SUPFAM" id="SSF55729">
    <property type="entry name" value="Acyl-CoA N-acyltransferases (Nat)"/>
    <property type="match status" value="1"/>
</dbReference>
<sequence>MNPQRKFPNLETDRLILRNVTELDIHFIYQHFSNERVCEYLYDEELFTSKNDAVDFVNEYQNPEKDGYNRWILIKKEGQQQLGTCGFHCWDKLNNIAEIGFDLSPEYWGHGYMKEALICAIESGFYNMELNRINAFVALYNINSIKILETLGFVNEGVYREKHLYRGKYYDHYSFSLLKREWNNK</sequence>
<dbReference type="PANTHER" id="PTHR43792:SF9">
    <property type="entry name" value="RIBOSOMAL-PROTEIN-ALANINE ACETYLTRANSFERASE"/>
    <property type="match status" value="1"/>
</dbReference>
<dbReference type="PROSITE" id="PS51186">
    <property type="entry name" value="GNAT"/>
    <property type="match status" value="1"/>
</dbReference>
<evidence type="ECO:0000313" key="2">
    <source>
        <dbReference type="EMBL" id="WLR42571.1"/>
    </source>
</evidence>
<gene>
    <name evidence="2" type="ORF">LC087_18100</name>
</gene>